<dbReference type="RefSeq" id="WP_007340352.1">
    <property type="nucleotide sequence ID" value="NZ_AMWG01000163.1"/>
</dbReference>
<dbReference type="PATRIC" id="fig|993516.3.peg.6233"/>
<feature type="compositionally biased region" description="Acidic residues" evidence="1">
    <location>
        <begin position="257"/>
        <end position="266"/>
    </location>
</feature>
<dbReference type="Proteomes" id="UP000010959">
    <property type="component" value="Unassembled WGS sequence"/>
</dbReference>
<comment type="caution">
    <text evidence="2">The sequence shown here is derived from an EMBL/GenBank/DDBJ whole genome shotgun (WGS) entry which is preliminary data.</text>
</comment>
<evidence type="ECO:0000256" key="1">
    <source>
        <dbReference type="SAM" id="MobiDB-lite"/>
    </source>
</evidence>
<dbReference type="EMBL" id="AMWG01000163">
    <property type="protein sequence ID" value="ELP30218.1"/>
    <property type="molecule type" value="Genomic_DNA"/>
</dbReference>
<sequence>MNNLYHLICENSARPDLARSVLDQLAETSEFDLGTQARSLTDPQFRMVADWIVSEVLDSAKFNAIFTGALFHMFLTATQYGGRGELVAEFEMKVKISRSQLYRLKDIHLAFGCLLIKEPSVRHRFPMESLKLLSSSGTEQAARDEATELARKGETVTIKKAKEFIANNSLPKEPAGHEEQPSCEVGLLPSPDETEAIDTPATPGVLWRYCDRLVRVIIEPASKRTVDLDAMIYALREALRRIEGERMSDGNPSNQDSNEEQYADVG</sequence>
<protein>
    <submittedName>
        <fullName evidence="2">Uncharacterized protein</fullName>
    </submittedName>
</protein>
<organism evidence="2 3">
    <name type="scientific">Rhodopirellula baltica SWK14</name>
    <dbReference type="NCBI Taxonomy" id="993516"/>
    <lineage>
        <taxon>Bacteria</taxon>
        <taxon>Pseudomonadati</taxon>
        <taxon>Planctomycetota</taxon>
        <taxon>Planctomycetia</taxon>
        <taxon>Pirellulales</taxon>
        <taxon>Pirellulaceae</taxon>
        <taxon>Rhodopirellula</taxon>
    </lineage>
</organism>
<evidence type="ECO:0000313" key="2">
    <source>
        <dbReference type="EMBL" id="ELP30218.1"/>
    </source>
</evidence>
<reference evidence="2 3" key="1">
    <citation type="journal article" date="2013" name="Mar. Genomics">
        <title>Expression of sulfatases in Rhodopirellula baltica and the diversity of sulfatases in the genus Rhodopirellula.</title>
        <authorList>
            <person name="Wegner C.E."/>
            <person name="Richter-Heitmann T."/>
            <person name="Klindworth A."/>
            <person name="Klockow C."/>
            <person name="Richter M."/>
            <person name="Achstetter T."/>
            <person name="Glockner F.O."/>
            <person name="Harder J."/>
        </authorList>
    </citation>
    <scope>NUCLEOTIDE SEQUENCE [LARGE SCALE GENOMIC DNA]</scope>
    <source>
        <strain evidence="2 3">SWK14</strain>
    </source>
</reference>
<accession>L7C854</accession>
<feature type="region of interest" description="Disordered" evidence="1">
    <location>
        <begin position="244"/>
        <end position="266"/>
    </location>
</feature>
<proteinExistence type="predicted"/>
<name>L7C854_RHOBT</name>
<dbReference type="AlphaFoldDB" id="L7C854"/>
<gene>
    <name evidence="2" type="ORF">RBSWK_05816</name>
</gene>
<evidence type="ECO:0000313" key="3">
    <source>
        <dbReference type="Proteomes" id="UP000010959"/>
    </source>
</evidence>